<evidence type="ECO:0000313" key="3">
    <source>
        <dbReference type="Proteomes" id="UP000008063"/>
    </source>
</evidence>
<gene>
    <name evidence="2" type="ORF">SERLA73DRAFT_57868</name>
</gene>
<accession>F8Q4U1</accession>
<organism evidence="3">
    <name type="scientific">Serpula lacrymans var. lacrymans (strain S7.3)</name>
    <name type="common">Dry rot fungus</name>
    <dbReference type="NCBI Taxonomy" id="936435"/>
    <lineage>
        <taxon>Eukaryota</taxon>
        <taxon>Fungi</taxon>
        <taxon>Dikarya</taxon>
        <taxon>Basidiomycota</taxon>
        <taxon>Agaricomycotina</taxon>
        <taxon>Agaricomycetes</taxon>
        <taxon>Agaricomycetidae</taxon>
        <taxon>Boletales</taxon>
        <taxon>Coniophorineae</taxon>
        <taxon>Serpulaceae</taxon>
        <taxon>Serpula</taxon>
    </lineage>
</organism>
<dbReference type="AlphaFoldDB" id="F8Q4U1"/>
<feature type="domain" description="DUF6589" evidence="1">
    <location>
        <begin position="22"/>
        <end position="151"/>
    </location>
</feature>
<evidence type="ECO:0000259" key="1">
    <source>
        <dbReference type="Pfam" id="PF20231"/>
    </source>
</evidence>
<dbReference type="Pfam" id="PF20231">
    <property type="entry name" value="DUF6589"/>
    <property type="match status" value="1"/>
</dbReference>
<evidence type="ECO:0000313" key="2">
    <source>
        <dbReference type="EMBL" id="EGN96568.1"/>
    </source>
</evidence>
<protein>
    <recommendedName>
        <fullName evidence="1">DUF6589 domain-containing protein</fullName>
    </recommendedName>
</protein>
<dbReference type="STRING" id="936435.F8Q4U1"/>
<dbReference type="InterPro" id="IPR046496">
    <property type="entry name" value="DUF6589"/>
</dbReference>
<name>F8Q4U1_SERL3</name>
<dbReference type="EMBL" id="GL945483">
    <property type="protein sequence ID" value="EGN96568.1"/>
    <property type="molecule type" value="Genomic_DNA"/>
</dbReference>
<dbReference type="HOGENOM" id="CLU_144982_0_0_1"/>
<dbReference type="InParanoid" id="F8Q4U1"/>
<reference evidence="3" key="1">
    <citation type="journal article" date="2011" name="Science">
        <title>The plant cell wall-decomposing machinery underlies the functional diversity of forest fungi.</title>
        <authorList>
            <person name="Eastwood D.C."/>
            <person name="Floudas D."/>
            <person name="Binder M."/>
            <person name="Majcherczyk A."/>
            <person name="Schneider P."/>
            <person name="Aerts A."/>
            <person name="Asiegbu F.O."/>
            <person name="Baker S.E."/>
            <person name="Barry K."/>
            <person name="Bendiksby M."/>
            <person name="Blumentritt M."/>
            <person name="Coutinho P.M."/>
            <person name="Cullen D."/>
            <person name="de Vries R.P."/>
            <person name="Gathman A."/>
            <person name="Goodell B."/>
            <person name="Henrissat B."/>
            <person name="Ihrmark K."/>
            <person name="Kauserud H."/>
            <person name="Kohler A."/>
            <person name="LaButti K."/>
            <person name="Lapidus A."/>
            <person name="Lavin J.L."/>
            <person name="Lee Y.-H."/>
            <person name="Lindquist E."/>
            <person name="Lilly W."/>
            <person name="Lucas S."/>
            <person name="Morin E."/>
            <person name="Murat C."/>
            <person name="Oguiza J.A."/>
            <person name="Park J."/>
            <person name="Pisabarro A.G."/>
            <person name="Riley R."/>
            <person name="Rosling A."/>
            <person name="Salamov A."/>
            <person name="Schmidt O."/>
            <person name="Schmutz J."/>
            <person name="Skrede I."/>
            <person name="Stenlid J."/>
            <person name="Wiebenga A."/>
            <person name="Xie X."/>
            <person name="Kuees U."/>
            <person name="Hibbett D.S."/>
            <person name="Hoffmeister D."/>
            <person name="Hoegberg N."/>
            <person name="Martin F."/>
            <person name="Grigoriev I.V."/>
            <person name="Watkinson S.C."/>
        </authorList>
    </citation>
    <scope>NUCLEOTIDE SEQUENCE [LARGE SCALE GENOMIC DNA]</scope>
    <source>
        <strain evidence="3">strain S7.3</strain>
    </source>
</reference>
<keyword evidence="3" id="KW-1185">Reference proteome</keyword>
<dbReference type="Proteomes" id="UP000008063">
    <property type="component" value="Unassembled WGS sequence"/>
</dbReference>
<proteinExistence type="predicted"/>
<sequence>MSTLKGLITRTTLIVGYRAVGRKTPLNIEEIYSLEQASAPSRQAHNIHCVLQYLIHSPDFQLQLYKQCNNPIFGAPPPVRQLPTGLAFITEQYMLGTVHIEEASYDGNNKLLVEWFKQLGLHLDEQQQKTGLERVIPWVGNQLTVECLWGLY</sequence>